<sequence>MSLRDAVQTVQIVVLARARCGVTTAVKAVSLSAGRASIKYQINRPDRAQIYGPLRFFRTKFGHGALKFSESDDPMGSSTSTSVECEFDEVCNGLSQLSLQPLRMCSAPHVWAYALCVENPRHAHVAGRWARGWGWCRSREGV</sequence>
<keyword evidence="2" id="KW-1185">Reference proteome</keyword>
<dbReference type="EnsemblPlants" id="OPUNC02G05480.1">
    <property type="protein sequence ID" value="OPUNC02G05480.1"/>
    <property type="gene ID" value="OPUNC02G05480"/>
</dbReference>
<name>A0A0E0JWG0_ORYPU</name>
<dbReference type="Gramene" id="OPUNC02G05480.1">
    <property type="protein sequence ID" value="OPUNC02G05480.1"/>
    <property type="gene ID" value="OPUNC02G05480"/>
</dbReference>
<evidence type="ECO:0000313" key="2">
    <source>
        <dbReference type="Proteomes" id="UP000026962"/>
    </source>
</evidence>
<dbReference type="AlphaFoldDB" id="A0A0E0JWG0"/>
<proteinExistence type="predicted"/>
<reference evidence="1" key="1">
    <citation type="submission" date="2015-04" db="UniProtKB">
        <authorList>
            <consortium name="EnsemblPlants"/>
        </authorList>
    </citation>
    <scope>IDENTIFICATION</scope>
</reference>
<dbReference type="HOGENOM" id="CLU_1818986_0_0_1"/>
<protein>
    <submittedName>
        <fullName evidence="1">Uncharacterized protein</fullName>
    </submittedName>
</protein>
<dbReference type="Proteomes" id="UP000026962">
    <property type="component" value="Chromosome 2"/>
</dbReference>
<organism evidence="1">
    <name type="scientific">Oryza punctata</name>
    <name type="common">Red rice</name>
    <dbReference type="NCBI Taxonomy" id="4537"/>
    <lineage>
        <taxon>Eukaryota</taxon>
        <taxon>Viridiplantae</taxon>
        <taxon>Streptophyta</taxon>
        <taxon>Embryophyta</taxon>
        <taxon>Tracheophyta</taxon>
        <taxon>Spermatophyta</taxon>
        <taxon>Magnoliopsida</taxon>
        <taxon>Liliopsida</taxon>
        <taxon>Poales</taxon>
        <taxon>Poaceae</taxon>
        <taxon>BOP clade</taxon>
        <taxon>Oryzoideae</taxon>
        <taxon>Oryzeae</taxon>
        <taxon>Oryzinae</taxon>
        <taxon>Oryza</taxon>
    </lineage>
</organism>
<evidence type="ECO:0000313" key="1">
    <source>
        <dbReference type="EnsemblPlants" id="OPUNC02G05480.1"/>
    </source>
</evidence>
<reference evidence="1" key="2">
    <citation type="submission" date="2018-05" db="EMBL/GenBank/DDBJ databases">
        <title>OpunRS2 (Oryza punctata Reference Sequence Version 2).</title>
        <authorList>
            <person name="Zhang J."/>
            <person name="Kudrna D."/>
            <person name="Lee S."/>
            <person name="Talag J."/>
            <person name="Welchert J."/>
            <person name="Wing R.A."/>
        </authorList>
    </citation>
    <scope>NUCLEOTIDE SEQUENCE [LARGE SCALE GENOMIC DNA]</scope>
</reference>
<accession>A0A0E0JWG0</accession>